<evidence type="ECO:0000256" key="4">
    <source>
        <dbReference type="SAM" id="MobiDB-lite"/>
    </source>
</evidence>
<keyword evidence="3" id="KW-0804">Transcription</keyword>
<name>A0A537LUC0_9BACT</name>
<dbReference type="PANTHER" id="PTHR30265">
    <property type="entry name" value="RHO-INTERACTING TRANSCRIPTION TERMINATION FACTOR NUSG"/>
    <property type="match status" value="1"/>
</dbReference>
<dbReference type="Proteomes" id="UP000315217">
    <property type="component" value="Unassembled WGS sequence"/>
</dbReference>
<dbReference type="CDD" id="cd06091">
    <property type="entry name" value="KOW_NusG"/>
    <property type="match status" value="1"/>
</dbReference>
<dbReference type="InterPro" id="IPR036735">
    <property type="entry name" value="NGN_dom_sf"/>
</dbReference>
<keyword evidence="2" id="KW-0805">Transcription regulation</keyword>
<dbReference type="SUPFAM" id="SSF50104">
    <property type="entry name" value="Translation proteins SH3-like domain"/>
    <property type="match status" value="1"/>
</dbReference>
<dbReference type="PANTHER" id="PTHR30265:SF7">
    <property type="entry name" value="TRANSCRIPTION ANTITERMINATION PROTEIN RFAH"/>
    <property type="match status" value="1"/>
</dbReference>
<feature type="domain" description="NusG-like N-terminal" evidence="5">
    <location>
        <begin position="84"/>
        <end position="185"/>
    </location>
</feature>
<accession>A0A537LUC0</accession>
<reference evidence="6 7" key="1">
    <citation type="journal article" date="2019" name="Nat. Microbiol.">
        <title>Mediterranean grassland soil C-N compound turnover is dependent on rainfall and depth, and is mediated by genomically divergent microorganisms.</title>
        <authorList>
            <person name="Diamond S."/>
            <person name="Andeer P.F."/>
            <person name="Li Z."/>
            <person name="Crits-Christoph A."/>
            <person name="Burstein D."/>
            <person name="Anantharaman K."/>
            <person name="Lane K.R."/>
            <person name="Thomas B.C."/>
            <person name="Pan C."/>
            <person name="Northen T.R."/>
            <person name="Banfield J.F."/>
        </authorList>
    </citation>
    <scope>NUCLEOTIDE SEQUENCE [LARGE SCALE GENOMIC DNA]</scope>
    <source>
        <strain evidence="6">NP_1</strain>
    </source>
</reference>
<dbReference type="SUPFAM" id="SSF82679">
    <property type="entry name" value="N-utilization substance G protein NusG, N-terminal domain"/>
    <property type="match status" value="1"/>
</dbReference>
<evidence type="ECO:0000313" key="6">
    <source>
        <dbReference type="EMBL" id="TMJ11562.1"/>
    </source>
</evidence>
<dbReference type="InterPro" id="IPR008991">
    <property type="entry name" value="Translation_prot_SH3-like_sf"/>
</dbReference>
<evidence type="ECO:0000313" key="7">
    <source>
        <dbReference type="Proteomes" id="UP000315217"/>
    </source>
</evidence>
<dbReference type="GO" id="GO:0031564">
    <property type="term" value="P:transcription antitermination"/>
    <property type="evidence" value="ECO:0007669"/>
    <property type="project" value="UniProtKB-KW"/>
</dbReference>
<feature type="compositionally biased region" description="Low complexity" evidence="4">
    <location>
        <begin position="28"/>
        <end position="39"/>
    </location>
</feature>
<dbReference type="Pfam" id="PF02357">
    <property type="entry name" value="NusG"/>
    <property type="match status" value="1"/>
</dbReference>
<gene>
    <name evidence="6" type="ORF">E6G98_04675</name>
</gene>
<dbReference type="EMBL" id="VBAI01000059">
    <property type="protein sequence ID" value="TMJ11562.1"/>
    <property type="molecule type" value="Genomic_DNA"/>
</dbReference>
<protein>
    <recommendedName>
        <fullName evidence="5">NusG-like N-terminal domain-containing protein</fullName>
    </recommendedName>
</protein>
<sequence length="250" mass="28056">MIPRLQRGSAYPCRQSRRTSDRSSGKQAPATAPALSPLPSVAAFSGKRSKRVASRTPEVVGSLHRELSIPEQHRQVSLSIWNETPSWYVIHTKPHVEERVTTHLSLRCPAIESFLPKIEIVRRHARRRVARLEPMFPSYLFVWMPLTAATWTAVRWAPGSRRLLGDGERPIAVPDGLVDAIRERLEPLGFVRVGLNLDAGARVRVKSGPFAGLEGIFERPASRQDRVRVLLEMLGTVAPLEIEVFQLEKV</sequence>
<dbReference type="InterPro" id="IPR043425">
    <property type="entry name" value="NusG-like"/>
</dbReference>
<evidence type="ECO:0000256" key="1">
    <source>
        <dbReference type="ARBA" id="ARBA00022814"/>
    </source>
</evidence>
<dbReference type="AlphaFoldDB" id="A0A537LUC0"/>
<keyword evidence="1" id="KW-0889">Transcription antitermination</keyword>
<organism evidence="6 7">
    <name type="scientific">Candidatus Segetimicrobium genomatis</name>
    <dbReference type="NCBI Taxonomy" id="2569760"/>
    <lineage>
        <taxon>Bacteria</taxon>
        <taxon>Bacillati</taxon>
        <taxon>Candidatus Sysuimicrobiota</taxon>
        <taxon>Candidatus Sysuimicrobiia</taxon>
        <taxon>Candidatus Sysuimicrobiales</taxon>
        <taxon>Candidatus Segetimicrobiaceae</taxon>
        <taxon>Candidatus Segetimicrobium</taxon>
    </lineage>
</organism>
<evidence type="ECO:0000256" key="3">
    <source>
        <dbReference type="ARBA" id="ARBA00023163"/>
    </source>
</evidence>
<dbReference type="InterPro" id="IPR006645">
    <property type="entry name" value="NGN-like_dom"/>
</dbReference>
<dbReference type="Gene3D" id="3.30.70.940">
    <property type="entry name" value="NusG, N-terminal domain"/>
    <property type="match status" value="1"/>
</dbReference>
<dbReference type="GO" id="GO:0005829">
    <property type="term" value="C:cytosol"/>
    <property type="evidence" value="ECO:0007669"/>
    <property type="project" value="TreeGrafter"/>
</dbReference>
<dbReference type="GO" id="GO:0006354">
    <property type="term" value="P:DNA-templated transcription elongation"/>
    <property type="evidence" value="ECO:0007669"/>
    <property type="project" value="InterPro"/>
</dbReference>
<evidence type="ECO:0000256" key="2">
    <source>
        <dbReference type="ARBA" id="ARBA00023015"/>
    </source>
</evidence>
<feature type="region of interest" description="Disordered" evidence="4">
    <location>
        <begin position="1"/>
        <end position="39"/>
    </location>
</feature>
<evidence type="ECO:0000259" key="5">
    <source>
        <dbReference type="SMART" id="SM00738"/>
    </source>
</evidence>
<proteinExistence type="predicted"/>
<comment type="caution">
    <text evidence="6">The sequence shown here is derived from an EMBL/GenBank/DDBJ whole genome shotgun (WGS) entry which is preliminary data.</text>
</comment>
<dbReference type="SMART" id="SM00738">
    <property type="entry name" value="NGN"/>
    <property type="match status" value="1"/>
</dbReference>